<keyword evidence="1" id="KW-0175">Coiled coil</keyword>
<evidence type="ECO:0000313" key="3">
    <source>
        <dbReference type="Proteomes" id="UP000626786"/>
    </source>
</evidence>
<proteinExistence type="predicted"/>
<evidence type="ECO:0000256" key="1">
    <source>
        <dbReference type="SAM" id="Coils"/>
    </source>
</evidence>
<comment type="caution">
    <text evidence="2">The sequence shown here is derived from an EMBL/GenBank/DDBJ whole genome shotgun (WGS) entry which is preliminary data.</text>
</comment>
<evidence type="ECO:0000313" key="2">
    <source>
        <dbReference type="EMBL" id="MBD7985954.1"/>
    </source>
</evidence>
<dbReference type="RefSeq" id="WP_191695783.1">
    <property type="nucleotide sequence ID" value="NZ_JACSQN010000018.1"/>
</dbReference>
<keyword evidence="3" id="KW-1185">Reference proteome</keyword>
<accession>A0ABR8UE31</accession>
<dbReference type="EMBL" id="JACSQN010000018">
    <property type="protein sequence ID" value="MBD7985954.1"/>
    <property type="molecule type" value="Genomic_DNA"/>
</dbReference>
<name>A0ABR8UE31_9BACL</name>
<organism evidence="2 3">
    <name type="scientific">Sporosarcina quadrami</name>
    <dbReference type="NCBI Taxonomy" id="2762234"/>
    <lineage>
        <taxon>Bacteria</taxon>
        <taxon>Bacillati</taxon>
        <taxon>Bacillota</taxon>
        <taxon>Bacilli</taxon>
        <taxon>Bacillales</taxon>
        <taxon>Caryophanaceae</taxon>
        <taxon>Sporosarcina</taxon>
    </lineage>
</organism>
<feature type="coiled-coil region" evidence="1">
    <location>
        <begin position="110"/>
        <end position="137"/>
    </location>
</feature>
<protein>
    <submittedName>
        <fullName evidence="2">Uncharacterized protein</fullName>
    </submittedName>
</protein>
<dbReference type="Proteomes" id="UP000626786">
    <property type="component" value="Unassembled WGS sequence"/>
</dbReference>
<reference evidence="2 3" key="1">
    <citation type="submission" date="2020-08" db="EMBL/GenBank/DDBJ databases">
        <title>A Genomic Blueprint of the Chicken Gut Microbiome.</title>
        <authorList>
            <person name="Gilroy R."/>
            <person name="Ravi A."/>
            <person name="Getino M."/>
            <person name="Pursley I."/>
            <person name="Horton D.L."/>
            <person name="Alikhan N.-F."/>
            <person name="Baker D."/>
            <person name="Gharbi K."/>
            <person name="Hall N."/>
            <person name="Watson M."/>
            <person name="Adriaenssens E.M."/>
            <person name="Foster-Nyarko E."/>
            <person name="Jarju S."/>
            <person name="Secka A."/>
            <person name="Antonio M."/>
            <person name="Oren A."/>
            <person name="Chaudhuri R."/>
            <person name="La Ragione R.M."/>
            <person name="Hildebrand F."/>
            <person name="Pallen M.J."/>
        </authorList>
    </citation>
    <scope>NUCLEOTIDE SEQUENCE [LARGE SCALE GENOMIC DNA]</scope>
    <source>
        <strain evidence="2 3">Sa2YVA2</strain>
    </source>
</reference>
<gene>
    <name evidence="2" type="ORF">H9649_15390</name>
</gene>
<sequence length="293" mass="34327">MRIDRAIFREGRNEEVVTLETITSHADYITVKENLYCATSECNCRLVFVPEGVKVAHFKKWKGYDHVEDCPYFRETIMGAKSFRIVGKNISRLRDGHVKNVLNDTFDRFNETEEERVKRLERQNSNSRKRRNKVIERQDTMEFEDVFMTLPSTSLSVEEVKEGDRNPTVKKRMSVADFVFSDIGLTISTVGYLREVHIEEKYSLVIIVDKHEHVYFPLYLEEFFYENSSLNIRPMIEGLKKLYEESEDEIIVTVIGEVVFRGGQFGMIVMDEKKLSFNRMRLAGLIVSRTTLF</sequence>